<comment type="caution">
    <text evidence="1">The sequence shown here is derived from an EMBL/GenBank/DDBJ whole genome shotgun (WGS) entry which is preliminary data.</text>
</comment>
<evidence type="ECO:0000313" key="1">
    <source>
        <dbReference type="EMBL" id="TWI88878.1"/>
    </source>
</evidence>
<evidence type="ECO:0000313" key="2">
    <source>
        <dbReference type="Proteomes" id="UP000316778"/>
    </source>
</evidence>
<protein>
    <submittedName>
        <fullName evidence="1">Uncharacterized protein</fullName>
    </submittedName>
</protein>
<dbReference type="AlphaFoldDB" id="A0A562T6I0"/>
<accession>A0A562T6I0</accession>
<keyword evidence="2" id="KW-1185">Reference proteome</keyword>
<proteinExistence type="predicted"/>
<sequence length="56" mass="6359">MFYPNQFRFVPPQFTTEAPRFMFVPPSPHSSKGVIRGAGASKRVIMKNNNINPLHT</sequence>
<reference evidence="1 2" key="1">
    <citation type="journal article" date="2013" name="Stand. Genomic Sci.">
        <title>Genomic Encyclopedia of Type Strains, Phase I: The one thousand microbial genomes (KMG-I) project.</title>
        <authorList>
            <person name="Kyrpides N.C."/>
            <person name="Woyke T."/>
            <person name="Eisen J.A."/>
            <person name="Garrity G."/>
            <person name="Lilburn T.G."/>
            <person name="Beck B.J."/>
            <person name="Whitman W.B."/>
            <person name="Hugenholtz P."/>
            <person name="Klenk H.P."/>
        </authorList>
    </citation>
    <scope>NUCLEOTIDE SEQUENCE [LARGE SCALE GENOMIC DNA]</scope>
    <source>
        <strain evidence="1 2">DSM 13484</strain>
    </source>
</reference>
<name>A0A562T6I0_CHIJA</name>
<dbReference type="EMBL" id="VLLG01000003">
    <property type="protein sequence ID" value="TWI88878.1"/>
    <property type="molecule type" value="Genomic_DNA"/>
</dbReference>
<dbReference type="Proteomes" id="UP000316778">
    <property type="component" value="Unassembled WGS sequence"/>
</dbReference>
<gene>
    <name evidence="1" type="ORF">LX66_2966</name>
</gene>
<organism evidence="1 2">
    <name type="scientific">Chitinophaga japonensis</name>
    <name type="common">Flexibacter japonensis</name>
    <dbReference type="NCBI Taxonomy" id="104662"/>
    <lineage>
        <taxon>Bacteria</taxon>
        <taxon>Pseudomonadati</taxon>
        <taxon>Bacteroidota</taxon>
        <taxon>Chitinophagia</taxon>
        <taxon>Chitinophagales</taxon>
        <taxon>Chitinophagaceae</taxon>
        <taxon>Chitinophaga</taxon>
    </lineage>
</organism>